<dbReference type="AlphaFoldDB" id="A0A840PEG5"/>
<reference evidence="2 3" key="1">
    <citation type="submission" date="2020-08" db="EMBL/GenBank/DDBJ databases">
        <title>Genomic Encyclopedia of Type Strains, Phase IV (KMG-IV): sequencing the most valuable type-strain genomes for metagenomic binning, comparative biology and taxonomic classification.</title>
        <authorList>
            <person name="Goeker M."/>
        </authorList>
    </citation>
    <scope>NUCLEOTIDE SEQUENCE [LARGE SCALE GENOMIC DNA]</scope>
    <source>
        <strain evidence="2 3">DSM 45615</strain>
    </source>
</reference>
<evidence type="ECO:0000256" key="1">
    <source>
        <dbReference type="SAM" id="MobiDB-lite"/>
    </source>
</evidence>
<keyword evidence="3" id="KW-1185">Reference proteome</keyword>
<proteinExistence type="predicted"/>
<evidence type="ECO:0000313" key="3">
    <source>
        <dbReference type="Proteomes" id="UP000578449"/>
    </source>
</evidence>
<dbReference type="InterPro" id="IPR027417">
    <property type="entry name" value="P-loop_NTPase"/>
</dbReference>
<name>A0A840PEG5_9ACTN</name>
<feature type="compositionally biased region" description="Basic and acidic residues" evidence="1">
    <location>
        <begin position="1"/>
        <end position="10"/>
    </location>
</feature>
<evidence type="ECO:0000313" key="2">
    <source>
        <dbReference type="EMBL" id="MBB5136241.1"/>
    </source>
</evidence>
<sequence length="58" mass="6838">MTTAEKHEFPMARTCPFAPPPAYEEIREEEPVSRDLVRQALRMRPDRLVVGEVGERRW</sequence>
<gene>
    <name evidence="2" type="ORF">HNP84_005985</name>
</gene>
<dbReference type="Proteomes" id="UP000578449">
    <property type="component" value="Unassembled WGS sequence"/>
</dbReference>
<organism evidence="2 3">
    <name type="scientific">Thermocatellispora tengchongensis</name>
    <dbReference type="NCBI Taxonomy" id="1073253"/>
    <lineage>
        <taxon>Bacteria</taxon>
        <taxon>Bacillati</taxon>
        <taxon>Actinomycetota</taxon>
        <taxon>Actinomycetes</taxon>
        <taxon>Streptosporangiales</taxon>
        <taxon>Streptosporangiaceae</taxon>
        <taxon>Thermocatellispora</taxon>
    </lineage>
</organism>
<accession>A0A840PEG5</accession>
<dbReference type="Gene3D" id="3.40.50.300">
    <property type="entry name" value="P-loop containing nucleotide triphosphate hydrolases"/>
    <property type="match status" value="1"/>
</dbReference>
<feature type="region of interest" description="Disordered" evidence="1">
    <location>
        <begin position="1"/>
        <end position="20"/>
    </location>
</feature>
<dbReference type="EMBL" id="JACHGN010000013">
    <property type="protein sequence ID" value="MBB5136241.1"/>
    <property type="molecule type" value="Genomic_DNA"/>
</dbReference>
<comment type="caution">
    <text evidence="2">The sequence shown here is derived from an EMBL/GenBank/DDBJ whole genome shotgun (WGS) entry which is preliminary data.</text>
</comment>
<protein>
    <submittedName>
        <fullName evidence="2">Type IV secretory pathway ATPase VirB11/archaellum biosynthesis ATPase</fullName>
    </submittedName>
</protein>